<dbReference type="PROSITE" id="PS51165">
    <property type="entry name" value="THUMP"/>
    <property type="match status" value="1"/>
</dbReference>
<dbReference type="GO" id="GO:0006400">
    <property type="term" value="P:tRNA modification"/>
    <property type="evidence" value="ECO:0007669"/>
    <property type="project" value="InterPro"/>
</dbReference>
<feature type="region of interest" description="Disordered" evidence="2">
    <location>
        <begin position="1"/>
        <end position="21"/>
    </location>
</feature>
<dbReference type="InterPro" id="IPR040183">
    <property type="entry name" value="THUMPD1-like"/>
</dbReference>
<dbReference type="FunFam" id="3.30.2300.10:FF:000001">
    <property type="entry name" value="THUMP domain-containing protein 1"/>
    <property type="match status" value="1"/>
</dbReference>
<dbReference type="Gene3D" id="3.30.2300.10">
    <property type="entry name" value="THUMP superfamily"/>
    <property type="match status" value="1"/>
</dbReference>
<evidence type="ECO:0000313" key="4">
    <source>
        <dbReference type="EMBL" id="PGH18886.1"/>
    </source>
</evidence>
<protein>
    <recommendedName>
        <fullName evidence="3">THUMP domain-containing protein</fullName>
    </recommendedName>
</protein>
<proteinExistence type="predicted"/>
<dbReference type="EMBL" id="PDNA01000054">
    <property type="protein sequence ID" value="PGH18886.1"/>
    <property type="molecule type" value="Genomic_DNA"/>
</dbReference>
<dbReference type="GO" id="GO:0003723">
    <property type="term" value="F:RNA binding"/>
    <property type="evidence" value="ECO:0007669"/>
    <property type="project" value="UniProtKB-UniRule"/>
</dbReference>
<dbReference type="PANTHER" id="PTHR13452">
    <property type="entry name" value="THUMP DOMAIN CONTAINING PROTEIN 1-RELATED"/>
    <property type="match status" value="1"/>
</dbReference>
<comment type="caution">
    <text evidence="4">The sequence shown here is derived from an EMBL/GenBank/DDBJ whole genome shotgun (WGS) entry which is preliminary data.</text>
</comment>
<evidence type="ECO:0000256" key="2">
    <source>
        <dbReference type="SAM" id="MobiDB-lite"/>
    </source>
</evidence>
<dbReference type="Pfam" id="PF02926">
    <property type="entry name" value="THUMP"/>
    <property type="match status" value="1"/>
</dbReference>
<dbReference type="AlphaFoldDB" id="A0A2B7YBH1"/>
<feature type="compositionally biased region" description="Polar residues" evidence="2">
    <location>
        <begin position="1"/>
        <end position="10"/>
    </location>
</feature>
<feature type="region of interest" description="Disordered" evidence="2">
    <location>
        <begin position="258"/>
        <end position="287"/>
    </location>
</feature>
<dbReference type="InterPro" id="IPR004114">
    <property type="entry name" value="THUMP_dom"/>
</dbReference>
<dbReference type="OrthoDB" id="367221at2759"/>
<feature type="domain" description="THUMP" evidence="3">
    <location>
        <begin position="138"/>
        <end position="243"/>
    </location>
</feature>
<evidence type="ECO:0000256" key="1">
    <source>
        <dbReference type="PROSITE-ProRule" id="PRU00529"/>
    </source>
</evidence>
<feature type="compositionally biased region" description="Basic and acidic residues" evidence="2">
    <location>
        <begin position="269"/>
        <end position="280"/>
    </location>
</feature>
<dbReference type="PANTHER" id="PTHR13452:SF10">
    <property type="entry name" value="THUMP DOMAIN-CONTAINING PROTEIN 1"/>
    <property type="match status" value="1"/>
</dbReference>
<keyword evidence="5" id="KW-1185">Reference proteome</keyword>
<gene>
    <name evidence="4" type="ORF">AJ80_04304</name>
</gene>
<dbReference type="CDD" id="cd11717">
    <property type="entry name" value="THUMP_THUMPD1_like"/>
    <property type="match status" value="1"/>
</dbReference>
<dbReference type="SUPFAM" id="SSF143437">
    <property type="entry name" value="THUMP domain-like"/>
    <property type="match status" value="1"/>
</dbReference>
<organism evidence="4 5">
    <name type="scientific">Polytolypa hystricis (strain UAMH7299)</name>
    <dbReference type="NCBI Taxonomy" id="1447883"/>
    <lineage>
        <taxon>Eukaryota</taxon>
        <taxon>Fungi</taxon>
        <taxon>Dikarya</taxon>
        <taxon>Ascomycota</taxon>
        <taxon>Pezizomycotina</taxon>
        <taxon>Eurotiomycetes</taxon>
        <taxon>Eurotiomycetidae</taxon>
        <taxon>Onygenales</taxon>
        <taxon>Onygenales incertae sedis</taxon>
        <taxon>Polytolypa</taxon>
    </lineage>
</organism>
<dbReference type="Proteomes" id="UP000224634">
    <property type="component" value="Unassembled WGS sequence"/>
</dbReference>
<accession>A0A2B7YBH1</accession>
<sequence>MAENTSNQASKKQKRHNPWKQQNVFVKSRRFIDSGESGIFVTCERGRESKALSELIDLLSQDLEARTPAAEDVDDSAASEDEDIEAQIKKEVEGMKPAARPKAPFQPIKFDKIMCLSFVKTRKDIDPVEVVHRLCADAQANPGKKRSRWIQRLTPVSLTRKHLGDGVEELAREVLKPHFHTGSPPKKYAIRPTIRNNTEWHKDSIIKLVASVVGPRHSVDLKNYDALILVDVLQNICGMSVVGPDYEELKRYNLAEIYNPTPKPSTSHEPPKGADVDPKPTEPSPAE</sequence>
<dbReference type="STRING" id="1447883.A0A2B7YBH1"/>
<reference evidence="4 5" key="1">
    <citation type="submission" date="2017-10" db="EMBL/GenBank/DDBJ databases">
        <title>Comparative genomics in systemic dimorphic fungi from Ajellomycetaceae.</title>
        <authorList>
            <person name="Munoz J.F."/>
            <person name="Mcewen J.G."/>
            <person name="Clay O.K."/>
            <person name="Cuomo C.A."/>
        </authorList>
    </citation>
    <scope>NUCLEOTIDE SEQUENCE [LARGE SCALE GENOMIC DNA]</scope>
    <source>
        <strain evidence="4 5">UAMH7299</strain>
    </source>
</reference>
<evidence type="ECO:0000259" key="3">
    <source>
        <dbReference type="PROSITE" id="PS51165"/>
    </source>
</evidence>
<keyword evidence="1" id="KW-0694">RNA-binding</keyword>
<name>A0A2B7YBH1_POLH7</name>
<evidence type="ECO:0000313" key="5">
    <source>
        <dbReference type="Proteomes" id="UP000224634"/>
    </source>
</evidence>